<evidence type="ECO:0000259" key="1">
    <source>
        <dbReference type="PROSITE" id="PS50835"/>
    </source>
</evidence>
<dbReference type="AlphaFoldDB" id="A0AAE1UJB1"/>
<sequence length="255" mass="27943">MAAEKSCKPVFTRRPYIDDQLSTNVTAGLGSIAILYCRVLYNVDEQVVPKAVVLGGPDQYITVGSAINLTCLITYYPKPFILWYHGNKEQVLNYNQGQGSGVRVEVTNKQTGESTVSRLLIQAATTKDSGNYTCSQANDYNHTVAVYVINSKGESSGGRRLSMEALSYWMFTTYGTKLLGERVNAAAAMIDNETVQDSDRSVVVTDPLREVRNLDDSGDIPLSCPGGIAQLQKLDDECKELAAQAVIEEESYDET</sequence>
<dbReference type="InterPro" id="IPR037448">
    <property type="entry name" value="Zig-8"/>
</dbReference>
<dbReference type="GO" id="GO:0032589">
    <property type="term" value="C:neuron projection membrane"/>
    <property type="evidence" value="ECO:0007669"/>
    <property type="project" value="TreeGrafter"/>
</dbReference>
<dbReference type="PANTHER" id="PTHR23279:SF36">
    <property type="entry name" value="DEFECTIVE PROBOSCIS EXTENSION RESPONSE 9, ISOFORM A"/>
    <property type="match status" value="1"/>
</dbReference>
<dbReference type="InterPro" id="IPR036179">
    <property type="entry name" value="Ig-like_dom_sf"/>
</dbReference>
<organism evidence="2 3">
    <name type="scientific">Petrolisthes manimaculis</name>
    <dbReference type="NCBI Taxonomy" id="1843537"/>
    <lineage>
        <taxon>Eukaryota</taxon>
        <taxon>Metazoa</taxon>
        <taxon>Ecdysozoa</taxon>
        <taxon>Arthropoda</taxon>
        <taxon>Crustacea</taxon>
        <taxon>Multicrustacea</taxon>
        <taxon>Malacostraca</taxon>
        <taxon>Eumalacostraca</taxon>
        <taxon>Eucarida</taxon>
        <taxon>Decapoda</taxon>
        <taxon>Pleocyemata</taxon>
        <taxon>Anomura</taxon>
        <taxon>Galatheoidea</taxon>
        <taxon>Porcellanidae</taxon>
        <taxon>Petrolisthes</taxon>
    </lineage>
</organism>
<dbReference type="InterPro" id="IPR013783">
    <property type="entry name" value="Ig-like_fold"/>
</dbReference>
<dbReference type="Gene3D" id="2.60.40.10">
    <property type="entry name" value="Immunoglobulins"/>
    <property type="match status" value="1"/>
</dbReference>
<feature type="domain" description="Ig-like" evidence="1">
    <location>
        <begin position="49"/>
        <end position="145"/>
    </location>
</feature>
<dbReference type="SMART" id="SM00408">
    <property type="entry name" value="IGc2"/>
    <property type="match status" value="1"/>
</dbReference>
<dbReference type="SUPFAM" id="SSF48726">
    <property type="entry name" value="Immunoglobulin"/>
    <property type="match status" value="1"/>
</dbReference>
<protein>
    <recommendedName>
        <fullName evidence="1">Ig-like domain-containing protein</fullName>
    </recommendedName>
</protein>
<name>A0AAE1UJB1_9EUCA</name>
<evidence type="ECO:0000313" key="3">
    <source>
        <dbReference type="Proteomes" id="UP001292094"/>
    </source>
</evidence>
<dbReference type="Proteomes" id="UP001292094">
    <property type="component" value="Unassembled WGS sequence"/>
</dbReference>
<dbReference type="PANTHER" id="PTHR23279">
    <property type="entry name" value="DEFECTIVE PROBOSCIS EXTENSION RESPONSE DPR -RELATED"/>
    <property type="match status" value="1"/>
</dbReference>
<feature type="non-terminal residue" evidence="2">
    <location>
        <position position="1"/>
    </location>
</feature>
<dbReference type="GO" id="GO:0050808">
    <property type="term" value="P:synapse organization"/>
    <property type="evidence" value="ECO:0007669"/>
    <property type="project" value="TreeGrafter"/>
</dbReference>
<accession>A0AAE1UJB1</accession>
<dbReference type="CDD" id="cd00096">
    <property type="entry name" value="Ig"/>
    <property type="match status" value="1"/>
</dbReference>
<evidence type="ECO:0000313" key="2">
    <source>
        <dbReference type="EMBL" id="KAK4327003.1"/>
    </source>
</evidence>
<keyword evidence="3" id="KW-1185">Reference proteome</keyword>
<dbReference type="SMART" id="SM00409">
    <property type="entry name" value="IG"/>
    <property type="match status" value="1"/>
</dbReference>
<dbReference type="InterPro" id="IPR003599">
    <property type="entry name" value="Ig_sub"/>
</dbReference>
<dbReference type="InterPro" id="IPR003598">
    <property type="entry name" value="Ig_sub2"/>
</dbReference>
<comment type="caution">
    <text evidence="2">The sequence shown here is derived from an EMBL/GenBank/DDBJ whole genome shotgun (WGS) entry which is preliminary data.</text>
</comment>
<dbReference type="PROSITE" id="PS50835">
    <property type="entry name" value="IG_LIKE"/>
    <property type="match status" value="1"/>
</dbReference>
<dbReference type="Pfam" id="PF13927">
    <property type="entry name" value="Ig_3"/>
    <property type="match status" value="1"/>
</dbReference>
<proteinExistence type="predicted"/>
<dbReference type="EMBL" id="JAWZYT010000177">
    <property type="protein sequence ID" value="KAK4327003.1"/>
    <property type="molecule type" value="Genomic_DNA"/>
</dbReference>
<gene>
    <name evidence="2" type="ORF">Pmani_002453</name>
</gene>
<reference evidence="2" key="1">
    <citation type="submission" date="2023-11" db="EMBL/GenBank/DDBJ databases">
        <title>Genome assemblies of two species of porcelain crab, Petrolisthes cinctipes and Petrolisthes manimaculis (Anomura: Porcellanidae).</title>
        <authorList>
            <person name="Angst P."/>
        </authorList>
    </citation>
    <scope>NUCLEOTIDE SEQUENCE</scope>
    <source>
        <strain evidence="2">PB745_02</strain>
        <tissue evidence="2">Gill</tissue>
    </source>
</reference>
<dbReference type="InterPro" id="IPR007110">
    <property type="entry name" value="Ig-like_dom"/>
</dbReference>